<organism evidence="4 5">
    <name type="scientific">Duganella zoogloeoides</name>
    <dbReference type="NCBI Taxonomy" id="75659"/>
    <lineage>
        <taxon>Bacteria</taxon>
        <taxon>Pseudomonadati</taxon>
        <taxon>Pseudomonadota</taxon>
        <taxon>Betaproteobacteria</taxon>
        <taxon>Burkholderiales</taxon>
        <taxon>Oxalobacteraceae</taxon>
        <taxon>Telluria group</taxon>
        <taxon>Duganella</taxon>
    </lineage>
</organism>
<evidence type="ECO:0000256" key="2">
    <source>
        <dbReference type="SAM" id="SignalP"/>
    </source>
</evidence>
<keyword evidence="2" id="KW-0732">Signal</keyword>
<name>A0ABZ0Y1K8_9BURK</name>
<evidence type="ECO:0000313" key="4">
    <source>
        <dbReference type="EMBL" id="WQH05905.1"/>
    </source>
</evidence>
<dbReference type="InterPro" id="IPR001375">
    <property type="entry name" value="Peptidase_S9_cat"/>
</dbReference>
<dbReference type="PANTHER" id="PTHR42776">
    <property type="entry name" value="SERINE PEPTIDASE S9 FAMILY MEMBER"/>
    <property type="match status" value="1"/>
</dbReference>
<dbReference type="Pfam" id="PF00326">
    <property type="entry name" value="Peptidase_S9"/>
    <property type="match status" value="1"/>
</dbReference>
<dbReference type="InterPro" id="IPR029058">
    <property type="entry name" value="AB_hydrolase_fold"/>
</dbReference>
<evidence type="ECO:0000256" key="1">
    <source>
        <dbReference type="ARBA" id="ARBA00022801"/>
    </source>
</evidence>
<dbReference type="Proteomes" id="UP001326110">
    <property type="component" value="Chromosome"/>
</dbReference>
<accession>A0ABZ0Y1K8</accession>
<dbReference type="SUPFAM" id="SSF53474">
    <property type="entry name" value="alpha/beta-Hydrolases"/>
    <property type="match status" value="1"/>
</dbReference>
<keyword evidence="1 4" id="KW-0378">Hydrolase</keyword>
<keyword evidence="5" id="KW-1185">Reference proteome</keyword>
<evidence type="ECO:0000259" key="3">
    <source>
        <dbReference type="Pfam" id="PF00326"/>
    </source>
</evidence>
<proteinExistence type="predicted"/>
<gene>
    <name evidence="4" type="ORF">SR858_06085</name>
</gene>
<dbReference type="InterPro" id="IPR011042">
    <property type="entry name" value="6-blade_b-propeller_TolB-like"/>
</dbReference>
<dbReference type="PANTHER" id="PTHR42776:SF27">
    <property type="entry name" value="DIPEPTIDYL PEPTIDASE FAMILY MEMBER 6"/>
    <property type="match status" value="1"/>
</dbReference>
<dbReference type="GeneID" id="43164289"/>
<evidence type="ECO:0000313" key="5">
    <source>
        <dbReference type="Proteomes" id="UP001326110"/>
    </source>
</evidence>
<dbReference type="RefSeq" id="WP_026637424.1">
    <property type="nucleotide sequence ID" value="NZ_CP140152.1"/>
</dbReference>
<dbReference type="Gene3D" id="2.120.10.30">
    <property type="entry name" value="TolB, C-terminal domain"/>
    <property type="match status" value="1"/>
</dbReference>
<sequence>MNRRILPVVLGALLLGGGAYSPVAQADASIPIADFFKKAEFSGRPVLSPDGLSMAVLTPRNGRFVLAVINLETRASTVVASDPEWNVANPIWVNNRRLVFSINKGGDEVQEKQTGGGLFAVNSDGSGFRKLVISIKEAMSSNLPYKPVSVLTRVGGDSNDLIVVNNERGRDADLGASDVFRLDTTNGRMALLTFNNPGAVSGWVLDHNKVIRVASSMTVEDSSKRIIQTVYLRDDEKAPWKAIYKAYLDEGKEMNPLGFDFDNKTLFVAGRFNGRDKAGVHIWNSANNTAGELIAEHAEADIPDGLIFDEIRKKVVGVSVDGMKPEMYYFDEDYARLQATLDASLPGERVQFQWNGNHAVVATSSTNNVGKLYHFDTVRKTLEPLYSVKPELDGKKLSEQAVIRYQARDGLTIPAYLTLPEGRPAKALPLVAYIHGGPHARDGFGYDPITQMLASRGFAVLQPQFRMSTGFGWKHHVAGWKQWGLTMQDDITDGIETLVKQGVVDRNRVCIIGASYGGYATMYGLVKNPDLYKCGINWVGVTDVKMLFTVNWSDMSGPVMDNIGAKMHGDPKTDEAYFTKVSAIGNASKIKAPVLMAYGSEDRRVPLIHGEKMRDVLLKQGNTVEWMVMTGEGHGWAKESNNIKWGETVYRFINRYIGDGAAATTTKAAGQP</sequence>
<feature type="domain" description="Peptidase S9 prolyl oligopeptidase catalytic" evidence="3">
    <location>
        <begin position="449"/>
        <end position="659"/>
    </location>
</feature>
<dbReference type="EC" id="3.4.-.-" evidence="4"/>
<dbReference type="Gene3D" id="3.40.50.1820">
    <property type="entry name" value="alpha/beta hydrolase"/>
    <property type="match status" value="1"/>
</dbReference>
<feature type="chain" id="PRO_5047314136" evidence="2">
    <location>
        <begin position="27"/>
        <end position="672"/>
    </location>
</feature>
<reference evidence="4 5" key="1">
    <citation type="submission" date="2023-11" db="EMBL/GenBank/DDBJ databases">
        <title>MicrobeMod: A computational toolkit for identifying prokaryotic methylation and restriction-modification with nanopore sequencing.</title>
        <authorList>
            <person name="Crits-Christoph A."/>
            <person name="Kang S.C."/>
            <person name="Lee H."/>
            <person name="Ostrov N."/>
        </authorList>
    </citation>
    <scope>NUCLEOTIDE SEQUENCE [LARGE SCALE GENOMIC DNA]</scope>
    <source>
        <strain evidence="4 5">ATCC 25935</strain>
    </source>
</reference>
<feature type="signal peptide" evidence="2">
    <location>
        <begin position="1"/>
        <end position="26"/>
    </location>
</feature>
<dbReference type="EMBL" id="CP140152">
    <property type="protein sequence ID" value="WQH05905.1"/>
    <property type="molecule type" value="Genomic_DNA"/>
</dbReference>
<dbReference type="SUPFAM" id="SSF69322">
    <property type="entry name" value="Tricorn protease domain 2"/>
    <property type="match status" value="1"/>
</dbReference>
<dbReference type="GO" id="GO:0016787">
    <property type="term" value="F:hydrolase activity"/>
    <property type="evidence" value="ECO:0007669"/>
    <property type="project" value="UniProtKB-KW"/>
</dbReference>
<protein>
    <submittedName>
        <fullName evidence="4">S9 family peptidase</fullName>
        <ecNumber evidence="4">3.4.-.-</ecNumber>
    </submittedName>
</protein>